<reference evidence="1" key="1">
    <citation type="submission" date="2020-10" db="EMBL/GenBank/DDBJ databases">
        <authorList>
            <person name="Gilroy R."/>
        </authorList>
    </citation>
    <scope>NUCLEOTIDE SEQUENCE</scope>
    <source>
        <strain evidence="1">D5-748</strain>
    </source>
</reference>
<gene>
    <name evidence="1" type="ORF">IAC23_09880</name>
</gene>
<name>A0A9D9EEH6_9BACT</name>
<accession>A0A9D9EEH6</accession>
<dbReference type="EMBL" id="JADIMO010000127">
    <property type="protein sequence ID" value="MBO8445978.1"/>
    <property type="molecule type" value="Genomic_DNA"/>
</dbReference>
<dbReference type="Proteomes" id="UP000823619">
    <property type="component" value="Unassembled WGS sequence"/>
</dbReference>
<evidence type="ECO:0000313" key="1">
    <source>
        <dbReference type="EMBL" id="MBO8445978.1"/>
    </source>
</evidence>
<dbReference type="AlphaFoldDB" id="A0A9D9EEH6"/>
<protein>
    <submittedName>
        <fullName evidence="1">Uncharacterized protein</fullName>
    </submittedName>
</protein>
<comment type="caution">
    <text evidence="1">The sequence shown here is derived from an EMBL/GenBank/DDBJ whole genome shotgun (WGS) entry which is preliminary data.</text>
</comment>
<evidence type="ECO:0000313" key="2">
    <source>
        <dbReference type="Proteomes" id="UP000823619"/>
    </source>
</evidence>
<sequence>MKRFLPIFFLLPLFAAAGCEEKEELLPEIIFDDYAPFSPEGGEFSIGFSIVNAFEYGIMRCSAQADWVDDILCGDGSISFSLERNTGKSSRTAVFTVTYPECADISLEICQEAYDQSGGMKIDISVEMSGNRSVSVSYCPFDPDETYFTGCTLKSDILSYGSTDAFMRSIVAQMEEEAEASGLRPNAVIRKYVVSGDSRRTFDGLFPKTDYYAFAFSLDTDGSFGDNFTYEEFSSGSFDYPDAGFDFETVSSTQSSVRIICTPELVSVPYCISVIPTDEYESTMGSDDMLMASEIQKYQNLIDYYASFGIASTFEDFTVTGETDETYSGLLPGRSYYVYAFGLDAGGWPMTPLSKKEVRTREVEITDDCTFSLSFSDVRSQSFDVTVVPSDPDTRYYVYLADAHILDDNSPEDVAALLINMATADGVDWADTPLIRTGTRTLDTYDDLNASQLQADSEYVVFVFGVSVSGDRTTGVGCATCRTASVEMSDMEIDFEVCGIRPGSATVTFMPTSGETYFYGCVETGVMEGYASDESFISAMIDEAMMYGAFIPVSGEHTVVYGGDLLRPEKSYTVYAFGYSGGVSTRLFTDRFMTPAREFSAASVNITWSIRDGNELYRADPVANYSFMDKAAVTFHISPSGASSWYFSGFGNSMSYLEALDVEELLYMISTSGRSNYNAREVSYAVNWNTTLCGAGYGMDESGNEGRPVMVEVHVPPAGGYIQSNY</sequence>
<organism evidence="1 2">
    <name type="scientific">Candidatus Cryptobacteroides merdavium</name>
    <dbReference type="NCBI Taxonomy" id="2840769"/>
    <lineage>
        <taxon>Bacteria</taxon>
        <taxon>Pseudomonadati</taxon>
        <taxon>Bacteroidota</taxon>
        <taxon>Bacteroidia</taxon>
        <taxon>Bacteroidales</taxon>
        <taxon>Candidatus Cryptobacteroides</taxon>
    </lineage>
</organism>
<dbReference type="PROSITE" id="PS51257">
    <property type="entry name" value="PROKAR_LIPOPROTEIN"/>
    <property type="match status" value="1"/>
</dbReference>
<proteinExistence type="predicted"/>
<reference evidence="1" key="2">
    <citation type="journal article" date="2021" name="PeerJ">
        <title>Extensive microbial diversity within the chicken gut microbiome revealed by metagenomics and culture.</title>
        <authorList>
            <person name="Gilroy R."/>
            <person name="Ravi A."/>
            <person name="Getino M."/>
            <person name="Pursley I."/>
            <person name="Horton D.L."/>
            <person name="Alikhan N.F."/>
            <person name="Baker D."/>
            <person name="Gharbi K."/>
            <person name="Hall N."/>
            <person name="Watson M."/>
            <person name="Adriaenssens E.M."/>
            <person name="Foster-Nyarko E."/>
            <person name="Jarju S."/>
            <person name="Secka A."/>
            <person name="Antonio M."/>
            <person name="Oren A."/>
            <person name="Chaudhuri R.R."/>
            <person name="La Ragione R."/>
            <person name="Hildebrand F."/>
            <person name="Pallen M.J."/>
        </authorList>
    </citation>
    <scope>NUCLEOTIDE SEQUENCE</scope>
    <source>
        <strain evidence="1">D5-748</strain>
    </source>
</reference>